<proteinExistence type="predicted"/>
<dbReference type="InterPro" id="IPR041698">
    <property type="entry name" value="Methyltransf_25"/>
</dbReference>
<dbReference type="CDD" id="cd02440">
    <property type="entry name" value="AdoMet_MTases"/>
    <property type="match status" value="1"/>
</dbReference>
<dbReference type="RefSeq" id="WP_149861267.1">
    <property type="nucleotide sequence ID" value="NZ_VUOD01000010.1"/>
</dbReference>
<dbReference type="Proteomes" id="UP000322165">
    <property type="component" value="Unassembled WGS sequence"/>
</dbReference>
<reference evidence="2 3" key="1">
    <citation type="submission" date="2019-09" db="EMBL/GenBank/DDBJ databases">
        <title>Arenimonas chukotkensis sp. nov., a bacterium isolated from Chukotka hot spring, Arctic region, Russia.</title>
        <authorList>
            <person name="Zayulina K.S."/>
            <person name="Prokofeva M.I."/>
            <person name="Elcheninov A.G."/>
            <person name="Novikov A."/>
            <person name="Kochetkova T.V."/>
            <person name="Kublanov I.V."/>
        </authorList>
    </citation>
    <scope>NUCLEOTIDE SEQUENCE [LARGE SCALE GENOMIC DNA]</scope>
    <source>
        <strain evidence="2 3">3729k</strain>
    </source>
</reference>
<evidence type="ECO:0000313" key="3">
    <source>
        <dbReference type="Proteomes" id="UP000322165"/>
    </source>
</evidence>
<sequence length="210" mass="22324">MSGKPEPSPQDHWEDVYQRKPADTLSWYRPHLETSLALLEQAGLGPDVRLIDVGGGASTLVDDLLDRGVAAITVLDLSRQALDLARARLGDRGAGVRWLAADLLTADLPAAGFDLWHDRAVLHFLTAPEAAAAYAAQAARALRPGGHAVIGGFAPDGPERCSGLPVARRSAGDIAALMGPAFRLVGQHREVHTTPGGHTQAFAWAVLRRE</sequence>
<dbReference type="Pfam" id="PF13649">
    <property type="entry name" value="Methyltransf_25"/>
    <property type="match status" value="1"/>
</dbReference>
<dbReference type="AlphaFoldDB" id="A0A5B2Z7F9"/>
<protein>
    <submittedName>
        <fullName evidence="2">Class I SAM-dependent methyltransferase</fullName>
    </submittedName>
</protein>
<dbReference type="GO" id="GO:0008168">
    <property type="term" value="F:methyltransferase activity"/>
    <property type="evidence" value="ECO:0007669"/>
    <property type="project" value="UniProtKB-KW"/>
</dbReference>
<evidence type="ECO:0000313" key="2">
    <source>
        <dbReference type="EMBL" id="KAA2284126.1"/>
    </source>
</evidence>
<dbReference type="SUPFAM" id="SSF53335">
    <property type="entry name" value="S-adenosyl-L-methionine-dependent methyltransferases"/>
    <property type="match status" value="1"/>
</dbReference>
<dbReference type="PANTHER" id="PTHR12843:SF5">
    <property type="entry name" value="EEF1A LYSINE METHYLTRANSFERASE 2"/>
    <property type="match status" value="1"/>
</dbReference>
<reference evidence="2 3" key="2">
    <citation type="submission" date="2019-09" db="EMBL/GenBank/DDBJ databases">
        <authorList>
            <person name="Mazur A."/>
        </authorList>
    </citation>
    <scope>NUCLEOTIDE SEQUENCE [LARGE SCALE GENOMIC DNA]</scope>
    <source>
        <strain evidence="2 3">3729k</strain>
    </source>
</reference>
<accession>A0A5B2Z7F9</accession>
<organism evidence="2 3">
    <name type="scientific">Arenimonas fontis</name>
    <dbReference type="NCBI Taxonomy" id="2608255"/>
    <lineage>
        <taxon>Bacteria</taxon>
        <taxon>Pseudomonadati</taxon>
        <taxon>Pseudomonadota</taxon>
        <taxon>Gammaproteobacteria</taxon>
        <taxon>Lysobacterales</taxon>
        <taxon>Lysobacteraceae</taxon>
        <taxon>Arenimonas</taxon>
    </lineage>
</organism>
<keyword evidence="2" id="KW-0489">Methyltransferase</keyword>
<feature type="domain" description="Methyltransferase" evidence="1">
    <location>
        <begin position="51"/>
        <end position="146"/>
    </location>
</feature>
<dbReference type="InterPro" id="IPR029063">
    <property type="entry name" value="SAM-dependent_MTases_sf"/>
</dbReference>
<keyword evidence="2" id="KW-0808">Transferase</keyword>
<dbReference type="PANTHER" id="PTHR12843">
    <property type="entry name" value="PROTEIN-LYSINE N-METHYLTRANSFERASE METTL10"/>
    <property type="match status" value="1"/>
</dbReference>
<gene>
    <name evidence="2" type="ORF">F0415_10960</name>
</gene>
<dbReference type="EMBL" id="VUOD01000010">
    <property type="protein sequence ID" value="KAA2284126.1"/>
    <property type="molecule type" value="Genomic_DNA"/>
</dbReference>
<name>A0A5B2Z7F9_9GAMM</name>
<comment type="caution">
    <text evidence="2">The sequence shown here is derived from an EMBL/GenBank/DDBJ whole genome shotgun (WGS) entry which is preliminary data.</text>
</comment>
<dbReference type="GO" id="GO:0032259">
    <property type="term" value="P:methylation"/>
    <property type="evidence" value="ECO:0007669"/>
    <property type="project" value="UniProtKB-KW"/>
</dbReference>
<keyword evidence="3" id="KW-1185">Reference proteome</keyword>
<dbReference type="Gene3D" id="3.40.50.150">
    <property type="entry name" value="Vaccinia Virus protein VP39"/>
    <property type="match status" value="1"/>
</dbReference>
<evidence type="ECO:0000259" key="1">
    <source>
        <dbReference type="Pfam" id="PF13649"/>
    </source>
</evidence>